<dbReference type="InterPro" id="IPR011993">
    <property type="entry name" value="PH-like_dom_sf"/>
</dbReference>
<dbReference type="PANTHER" id="PTHR47368:SF2">
    <property type="entry name" value="PID DOMAIN-CONTAINING PROTEIN"/>
    <property type="match status" value="1"/>
</dbReference>
<feature type="domain" description="PID" evidence="4">
    <location>
        <begin position="76"/>
        <end position="203"/>
    </location>
</feature>
<dbReference type="InterPro" id="IPR006020">
    <property type="entry name" value="PTB/PI_dom"/>
</dbReference>
<dbReference type="OrthoDB" id="10070446at2759"/>
<evidence type="ECO:0000256" key="2">
    <source>
        <dbReference type="ARBA" id="ARBA00022553"/>
    </source>
</evidence>
<keyword evidence="2" id="KW-0597">Phosphoprotein</keyword>
<accession>A0A9R1TID1</accession>
<dbReference type="FunFam" id="2.30.29.30:FF:000031">
    <property type="entry name" value="protein numb isoform X1"/>
    <property type="match status" value="1"/>
</dbReference>
<dbReference type="Gene3D" id="2.30.29.30">
    <property type="entry name" value="Pleckstrin-homology domain (PH domain)/Phosphotyrosine-binding domain (PTB)"/>
    <property type="match status" value="1"/>
</dbReference>
<proteinExistence type="predicted"/>
<protein>
    <submittedName>
        <fullName evidence="6">Protein numb isoform X2</fullName>
    </submittedName>
</protein>
<feature type="region of interest" description="Disordered" evidence="3">
    <location>
        <begin position="470"/>
        <end position="571"/>
    </location>
</feature>
<dbReference type="PIRSF" id="PIRSF017607">
    <property type="entry name" value="Numb/numb-like"/>
    <property type="match status" value="1"/>
</dbReference>
<organism evidence="5 6">
    <name type="scientific">Fopius arisanus</name>
    <dbReference type="NCBI Taxonomy" id="64838"/>
    <lineage>
        <taxon>Eukaryota</taxon>
        <taxon>Metazoa</taxon>
        <taxon>Ecdysozoa</taxon>
        <taxon>Arthropoda</taxon>
        <taxon>Hexapoda</taxon>
        <taxon>Insecta</taxon>
        <taxon>Pterygota</taxon>
        <taxon>Neoptera</taxon>
        <taxon>Endopterygota</taxon>
        <taxon>Hymenoptera</taxon>
        <taxon>Apocrita</taxon>
        <taxon>Ichneumonoidea</taxon>
        <taxon>Braconidae</taxon>
        <taxon>Opiinae</taxon>
        <taxon>Fopius</taxon>
    </lineage>
</organism>
<dbReference type="Pfam" id="PF06311">
    <property type="entry name" value="NumbF"/>
    <property type="match status" value="1"/>
</dbReference>
<evidence type="ECO:0000259" key="4">
    <source>
        <dbReference type="PROSITE" id="PS01179"/>
    </source>
</evidence>
<feature type="compositionally biased region" description="Polar residues" evidence="3">
    <location>
        <begin position="507"/>
        <end position="546"/>
    </location>
</feature>
<dbReference type="Proteomes" id="UP000694866">
    <property type="component" value="Unplaced"/>
</dbReference>
<dbReference type="InterPro" id="IPR016698">
    <property type="entry name" value="Numb/numb-like"/>
</dbReference>
<name>A0A9R1TID1_9HYME</name>
<dbReference type="CDD" id="cd01268">
    <property type="entry name" value="PTB_Numb"/>
    <property type="match status" value="1"/>
</dbReference>
<dbReference type="SMART" id="SM00462">
    <property type="entry name" value="PTB"/>
    <property type="match status" value="1"/>
</dbReference>
<keyword evidence="5" id="KW-1185">Reference proteome</keyword>
<evidence type="ECO:0000256" key="3">
    <source>
        <dbReference type="SAM" id="MobiDB-lite"/>
    </source>
</evidence>
<dbReference type="CTD" id="8650"/>
<dbReference type="PANTHER" id="PTHR47368">
    <property type="entry name" value="NUMB"/>
    <property type="match status" value="1"/>
</dbReference>
<evidence type="ECO:0000313" key="5">
    <source>
        <dbReference type="Proteomes" id="UP000694866"/>
    </source>
</evidence>
<dbReference type="RefSeq" id="XP_011309834.1">
    <property type="nucleotide sequence ID" value="XM_011311532.1"/>
</dbReference>
<reference evidence="6" key="1">
    <citation type="submission" date="2025-08" db="UniProtKB">
        <authorList>
            <consortium name="RefSeq"/>
        </authorList>
    </citation>
    <scope>IDENTIFICATION</scope>
    <source>
        <strain evidence="6">USDA-PBARC FA_bdor</strain>
        <tissue evidence="6">Whole organism</tissue>
    </source>
</reference>
<keyword evidence="1" id="KW-0217">Developmental protein</keyword>
<evidence type="ECO:0000256" key="1">
    <source>
        <dbReference type="ARBA" id="ARBA00022473"/>
    </source>
</evidence>
<feature type="compositionally biased region" description="Basic and acidic residues" evidence="3">
    <location>
        <begin position="30"/>
        <end position="46"/>
    </location>
</feature>
<feature type="compositionally biased region" description="Low complexity" evidence="3">
    <location>
        <begin position="488"/>
        <end position="506"/>
    </location>
</feature>
<dbReference type="AlphaFoldDB" id="A0A9R1TID1"/>
<dbReference type="GO" id="GO:0005737">
    <property type="term" value="C:cytoplasm"/>
    <property type="evidence" value="ECO:0007669"/>
    <property type="project" value="TreeGrafter"/>
</dbReference>
<dbReference type="InterPro" id="IPR010449">
    <property type="entry name" value="Numb_domain"/>
</dbReference>
<dbReference type="Pfam" id="PF00640">
    <property type="entry name" value="PID"/>
    <property type="match status" value="1"/>
</dbReference>
<dbReference type="SUPFAM" id="SSF50729">
    <property type="entry name" value="PH domain-like"/>
    <property type="match status" value="1"/>
</dbReference>
<dbReference type="GeneID" id="105270525"/>
<feature type="region of interest" description="Disordered" evidence="3">
    <location>
        <begin position="1"/>
        <end position="66"/>
    </location>
</feature>
<sequence length="632" mass="69346">MGNHPSAHQPLERATSYGGNVLRLSKRERRSPGKRMDRLRRSFRDSFRRRKDAHIPESSKPHQWQSDESAVRSATCAFHVKYLGCVEVFESRGMQVCEEALKVLRNSRRRPVRAILHVSGDGLRVVEDETKGLIVDQTIEKVSFCAPDRNHEKGFSYICRDGTTKRWMCHGFLALKETGERLSHAVGCAFAACLERKQRRDKECSVTMTFDTRTSTFTRSGSFRQPSLTERLQDSRERAVDVPPVRQVHNPFAIERPHATPSMLERQGSFRGFNQLNQASPFKRQLSLRVNDLPSNLERTRSHSLEPTDLTRLPPLPHIMPLRPPVSPIPEISPSGQDSLSALCAHISHDLQLLSRQDDFGPLPSNSALNSVTEQLFTTTTTTQVKTSSSLDDLNLQNGSSTLNNNINKNANNNNNDEEINVTINTTQVEVTWRDGQSPVVTNSRLTPVLNSTSNLTPIMSRLNASTLTSTPALQGGGGPFGTPPTASPAFSTASTSSMGSSIPSTVNRSPIPMNQMTPVTSSPNVSGSTTISTDTSAIEKITTTDLPRPDQWLGSVTGAVAPSQTPRRAPPLHARALSLGSASVSPSTGARPNDPFDAEWAEIAARNLRQANAATNPFIVPNATQAFQVQL</sequence>
<dbReference type="PROSITE" id="PS01179">
    <property type="entry name" value="PID"/>
    <property type="match status" value="1"/>
</dbReference>
<gene>
    <name evidence="6" type="primary">numb</name>
</gene>
<evidence type="ECO:0000313" key="6">
    <source>
        <dbReference type="RefSeq" id="XP_011309834.1"/>
    </source>
</evidence>